<evidence type="ECO:0000256" key="1">
    <source>
        <dbReference type="SAM" id="MobiDB-lite"/>
    </source>
</evidence>
<comment type="caution">
    <text evidence="3">The sequence shown here is derived from an EMBL/GenBank/DDBJ whole genome shotgun (WGS) entry which is preliminary data.</text>
</comment>
<evidence type="ECO:0000256" key="2">
    <source>
        <dbReference type="SAM" id="Phobius"/>
    </source>
</evidence>
<keyword evidence="2" id="KW-0472">Membrane</keyword>
<keyword evidence="2" id="KW-0812">Transmembrane</keyword>
<reference evidence="3 4" key="1">
    <citation type="submission" date="2024-02" db="EMBL/GenBank/DDBJ databases">
        <title>A draft genome for the cacao thread blight pathogen Marasmius crinis-equi.</title>
        <authorList>
            <person name="Cohen S.P."/>
            <person name="Baruah I.K."/>
            <person name="Amoako-Attah I."/>
            <person name="Bukari Y."/>
            <person name="Meinhardt L.W."/>
            <person name="Bailey B.A."/>
        </authorList>
    </citation>
    <scope>NUCLEOTIDE SEQUENCE [LARGE SCALE GENOMIC DNA]</scope>
    <source>
        <strain evidence="3 4">GH-76</strain>
    </source>
</reference>
<sequence>MLMTAFSIIAIYQTVTSTSFGAVGVDYATALYSSTLATTIFCTGAIVYKVVVIGGTRSLRTYRGVVEVLVESSALYCVATLFALVAYVKSGPASEFASAFWTSVTGIAPTLLVARVASGEARPDDTWNRTTKQGNSHIGPMTFLRGRNSAPATDGYELHSNRERFSIGYADFEEGETSAITPGLDGKKSISRDA</sequence>
<feature type="transmembrane region" description="Helical" evidence="2">
    <location>
        <begin position="64"/>
        <end position="87"/>
    </location>
</feature>
<feature type="transmembrane region" description="Helical" evidence="2">
    <location>
        <begin position="31"/>
        <end position="52"/>
    </location>
</feature>
<feature type="transmembrane region" description="Helical" evidence="2">
    <location>
        <begin position="99"/>
        <end position="117"/>
    </location>
</feature>
<dbReference type="EMBL" id="JBAHYK010001039">
    <property type="protein sequence ID" value="KAL0569853.1"/>
    <property type="molecule type" value="Genomic_DNA"/>
</dbReference>
<keyword evidence="4" id="KW-1185">Reference proteome</keyword>
<gene>
    <name evidence="3" type="ORF">V5O48_012105</name>
</gene>
<evidence type="ECO:0000313" key="4">
    <source>
        <dbReference type="Proteomes" id="UP001465976"/>
    </source>
</evidence>
<keyword evidence="2" id="KW-1133">Transmembrane helix</keyword>
<organism evidence="3 4">
    <name type="scientific">Marasmius crinis-equi</name>
    <dbReference type="NCBI Taxonomy" id="585013"/>
    <lineage>
        <taxon>Eukaryota</taxon>
        <taxon>Fungi</taxon>
        <taxon>Dikarya</taxon>
        <taxon>Basidiomycota</taxon>
        <taxon>Agaricomycotina</taxon>
        <taxon>Agaricomycetes</taxon>
        <taxon>Agaricomycetidae</taxon>
        <taxon>Agaricales</taxon>
        <taxon>Marasmiineae</taxon>
        <taxon>Marasmiaceae</taxon>
        <taxon>Marasmius</taxon>
    </lineage>
</organism>
<proteinExistence type="predicted"/>
<accession>A0ABR3F3R0</accession>
<name>A0ABR3F3R0_9AGAR</name>
<evidence type="ECO:0000313" key="3">
    <source>
        <dbReference type="EMBL" id="KAL0569853.1"/>
    </source>
</evidence>
<protein>
    <submittedName>
        <fullName evidence="3">Uncharacterized protein</fullName>
    </submittedName>
</protein>
<feature type="region of interest" description="Disordered" evidence="1">
    <location>
        <begin position="123"/>
        <end position="155"/>
    </location>
</feature>
<dbReference type="Proteomes" id="UP001465976">
    <property type="component" value="Unassembled WGS sequence"/>
</dbReference>